<keyword evidence="1" id="KW-0732">Signal</keyword>
<organism evidence="2 3">
    <name type="scientific">Mycena alexandri</name>
    <dbReference type="NCBI Taxonomy" id="1745969"/>
    <lineage>
        <taxon>Eukaryota</taxon>
        <taxon>Fungi</taxon>
        <taxon>Dikarya</taxon>
        <taxon>Basidiomycota</taxon>
        <taxon>Agaricomycotina</taxon>
        <taxon>Agaricomycetes</taxon>
        <taxon>Agaricomycetidae</taxon>
        <taxon>Agaricales</taxon>
        <taxon>Marasmiineae</taxon>
        <taxon>Mycenaceae</taxon>
        <taxon>Mycena</taxon>
    </lineage>
</organism>
<name>A0AAD6SUU5_9AGAR</name>
<dbReference type="Proteomes" id="UP001218188">
    <property type="component" value="Unassembled WGS sequence"/>
</dbReference>
<reference evidence="2" key="1">
    <citation type="submission" date="2023-03" db="EMBL/GenBank/DDBJ databases">
        <title>Massive genome expansion in bonnet fungi (Mycena s.s.) driven by repeated elements and novel gene families across ecological guilds.</title>
        <authorList>
            <consortium name="Lawrence Berkeley National Laboratory"/>
            <person name="Harder C.B."/>
            <person name="Miyauchi S."/>
            <person name="Viragh M."/>
            <person name="Kuo A."/>
            <person name="Thoen E."/>
            <person name="Andreopoulos B."/>
            <person name="Lu D."/>
            <person name="Skrede I."/>
            <person name="Drula E."/>
            <person name="Henrissat B."/>
            <person name="Morin E."/>
            <person name="Kohler A."/>
            <person name="Barry K."/>
            <person name="LaButti K."/>
            <person name="Morin E."/>
            <person name="Salamov A."/>
            <person name="Lipzen A."/>
            <person name="Mereny Z."/>
            <person name="Hegedus B."/>
            <person name="Baldrian P."/>
            <person name="Stursova M."/>
            <person name="Weitz H."/>
            <person name="Taylor A."/>
            <person name="Grigoriev I.V."/>
            <person name="Nagy L.G."/>
            <person name="Martin F."/>
            <person name="Kauserud H."/>
        </authorList>
    </citation>
    <scope>NUCLEOTIDE SEQUENCE</scope>
    <source>
        <strain evidence="2">CBHHK200</strain>
    </source>
</reference>
<gene>
    <name evidence="2" type="ORF">C8F04DRAFT_1103096</name>
</gene>
<evidence type="ECO:0000313" key="3">
    <source>
        <dbReference type="Proteomes" id="UP001218188"/>
    </source>
</evidence>
<feature type="chain" id="PRO_5042059865" evidence="1">
    <location>
        <begin position="21"/>
        <end position="148"/>
    </location>
</feature>
<feature type="signal peptide" evidence="1">
    <location>
        <begin position="1"/>
        <end position="20"/>
    </location>
</feature>
<evidence type="ECO:0000256" key="1">
    <source>
        <dbReference type="SAM" id="SignalP"/>
    </source>
</evidence>
<keyword evidence="3" id="KW-1185">Reference proteome</keyword>
<accession>A0AAD6SUU5</accession>
<dbReference type="AlphaFoldDB" id="A0AAD6SUU5"/>
<comment type="caution">
    <text evidence="2">The sequence shown here is derived from an EMBL/GenBank/DDBJ whole genome shotgun (WGS) entry which is preliminary data.</text>
</comment>
<protein>
    <submittedName>
        <fullName evidence="2">Uncharacterized protein</fullName>
    </submittedName>
</protein>
<proteinExistence type="predicted"/>
<dbReference type="EMBL" id="JARJCM010000060">
    <property type="protein sequence ID" value="KAJ7034109.1"/>
    <property type="molecule type" value="Genomic_DNA"/>
</dbReference>
<evidence type="ECO:0000313" key="2">
    <source>
        <dbReference type="EMBL" id="KAJ7034109.1"/>
    </source>
</evidence>
<sequence>MRFNFLSIALLTGLATIVSAQGNFCDEASRFGNLNVSPSTLSPGQTFTVTANLTCAIQLDNTPTFLDYYIDATATHTVTGPILIARRTYDNTTSPPIDQFTAVLPNWFYFTDASYSLMMDNSFARPGPTGQSVITVGGISAGINITGF</sequence>